<dbReference type="PANTHER" id="PTHR44313:SF1">
    <property type="entry name" value="DNAJ HOMOLOG SUBFAMILY C MEMBER 17"/>
    <property type="match status" value="1"/>
</dbReference>
<evidence type="ECO:0000256" key="5">
    <source>
        <dbReference type="ARBA" id="ARBA00023242"/>
    </source>
</evidence>
<dbReference type="Pfam" id="PF00076">
    <property type="entry name" value="RRM_1"/>
    <property type="match status" value="1"/>
</dbReference>
<dbReference type="FunCoup" id="D2V0C1">
    <property type="interactions" value="306"/>
</dbReference>
<dbReference type="GO" id="GO:0003723">
    <property type="term" value="F:RNA binding"/>
    <property type="evidence" value="ECO:0007669"/>
    <property type="project" value="InterPro"/>
</dbReference>
<dbReference type="AlphaFoldDB" id="D2V0C1"/>
<dbReference type="EMBL" id="GG738847">
    <property type="protein sequence ID" value="EFC49500.1"/>
    <property type="molecule type" value="Genomic_DNA"/>
</dbReference>
<reference evidence="8 9" key="1">
    <citation type="journal article" date="2010" name="Cell">
        <title>The genome of Naegleria gruberi illuminates early eukaryotic versatility.</title>
        <authorList>
            <person name="Fritz-Laylin L.K."/>
            <person name="Prochnik S.E."/>
            <person name="Ginger M.L."/>
            <person name="Dacks J.B."/>
            <person name="Carpenter M.L."/>
            <person name="Field M.C."/>
            <person name="Kuo A."/>
            <person name="Paredez A."/>
            <person name="Chapman J."/>
            <person name="Pham J."/>
            <person name="Shu S."/>
            <person name="Neupane R."/>
            <person name="Cipriano M."/>
            <person name="Mancuso J."/>
            <person name="Tu H."/>
            <person name="Salamov A."/>
            <person name="Lindquist E."/>
            <person name="Shapiro H."/>
            <person name="Lucas S."/>
            <person name="Grigoriev I.V."/>
            <person name="Cande W.Z."/>
            <person name="Fulton C."/>
            <person name="Rokhsar D.S."/>
            <person name="Dawson S.C."/>
        </authorList>
    </citation>
    <scope>NUCLEOTIDE SEQUENCE [LARGE SCALE GENOMIC DNA]</scope>
    <source>
        <strain evidence="8 9">NEG-M</strain>
    </source>
</reference>
<organism evidence="9">
    <name type="scientific">Naegleria gruberi</name>
    <name type="common">Amoeba</name>
    <dbReference type="NCBI Taxonomy" id="5762"/>
    <lineage>
        <taxon>Eukaryota</taxon>
        <taxon>Discoba</taxon>
        <taxon>Heterolobosea</taxon>
        <taxon>Tetramitia</taxon>
        <taxon>Eutetramitia</taxon>
        <taxon>Vahlkampfiidae</taxon>
        <taxon>Naegleria</taxon>
    </lineage>
</organism>
<dbReference type="InterPro" id="IPR036869">
    <property type="entry name" value="J_dom_sf"/>
</dbReference>
<dbReference type="CDD" id="cd06257">
    <property type="entry name" value="DnaJ"/>
    <property type="match status" value="1"/>
</dbReference>
<sequence>MSSQQDSQSSSTKHKVDPNGKYYEVLGIENWQDASSEIIQKGFRKMAALYHPDRVVDDEEKKKDYETKFSKITEANSILKDPELKTKYDLILKQAEFKEKQKQEMDEKTKELRESLEEREKQAHQNRLKKENMDLVFANKELASRIKESGAYDALYKVQEKKQEREKKEKKDKKESGPTRQVIVSWKKSQEITEEKLKVLFTRLFGLIEIMIFKEAKRKCIISFESESSAQKAKEFDWDDLIQYKFKVKLAGGSSSSTTEENDTKKRAMSEATTIESDSEEESSKQDYDLNLRLMRMANKKHKIT</sequence>
<dbReference type="Gene3D" id="3.30.70.330">
    <property type="match status" value="1"/>
</dbReference>
<gene>
    <name evidence="8" type="ORF">NAEGRDRAFT_45663</name>
</gene>
<dbReference type="InterPro" id="IPR018253">
    <property type="entry name" value="DnaJ_domain_CS"/>
</dbReference>
<protein>
    <submittedName>
        <fullName evidence="8">Predicted protein</fullName>
    </submittedName>
</protein>
<dbReference type="SUPFAM" id="SSF46565">
    <property type="entry name" value="Chaperone J-domain"/>
    <property type="match status" value="1"/>
</dbReference>
<keyword evidence="5" id="KW-0539">Nucleus</keyword>
<evidence type="ECO:0000313" key="9">
    <source>
        <dbReference type="Proteomes" id="UP000006671"/>
    </source>
</evidence>
<dbReference type="InterPro" id="IPR012677">
    <property type="entry name" value="Nucleotide-bd_a/b_plait_sf"/>
</dbReference>
<dbReference type="CDD" id="cd00590">
    <property type="entry name" value="RRM_SF"/>
    <property type="match status" value="1"/>
</dbReference>
<dbReference type="SUPFAM" id="SSF54928">
    <property type="entry name" value="RNA-binding domain, RBD"/>
    <property type="match status" value="1"/>
</dbReference>
<dbReference type="PANTHER" id="PTHR44313">
    <property type="entry name" value="DNAJ HOMOLOG SUBFAMILY C MEMBER 17"/>
    <property type="match status" value="1"/>
</dbReference>
<evidence type="ECO:0000256" key="1">
    <source>
        <dbReference type="ARBA" id="ARBA00004123"/>
    </source>
</evidence>
<dbReference type="SMART" id="SM00271">
    <property type="entry name" value="DnaJ"/>
    <property type="match status" value="1"/>
</dbReference>
<dbReference type="Proteomes" id="UP000006671">
    <property type="component" value="Unassembled WGS sequence"/>
</dbReference>
<dbReference type="GO" id="GO:0005737">
    <property type="term" value="C:cytoplasm"/>
    <property type="evidence" value="ECO:0007669"/>
    <property type="project" value="UniProtKB-SubCell"/>
</dbReference>
<dbReference type="GO" id="GO:0000390">
    <property type="term" value="P:spliceosomal complex disassembly"/>
    <property type="evidence" value="ECO:0007669"/>
    <property type="project" value="TreeGrafter"/>
</dbReference>
<evidence type="ECO:0000256" key="6">
    <source>
        <dbReference type="SAM" id="MobiDB-lite"/>
    </source>
</evidence>
<dbReference type="VEuPathDB" id="AmoebaDB:NAEGRDRAFT_45663"/>
<dbReference type="STRING" id="5762.D2V0C1"/>
<accession>D2V0C1</accession>
<evidence type="ECO:0000259" key="7">
    <source>
        <dbReference type="PROSITE" id="PS50076"/>
    </source>
</evidence>
<dbReference type="PROSITE" id="PS00636">
    <property type="entry name" value="DNAJ_1"/>
    <property type="match status" value="1"/>
</dbReference>
<dbReference type="GeneID" id="8860121"/>
<comment type="subcellular location">
    <subcellularLocation>
        <location evidence="2">Cytoplasm</location>
    </subcellularLocation>
    <subcellularLocation>
        <location evidence="1">Nucleus</location>
    </subcellularLocation>
</comment>
<dbReference type="GO" id="GO:0005681">
    <property type="term" value="C:spliceosomal complex"/>
    <property type="evidence" value="ECO:0007669"/>
    <property type="project" value="TreeGrafter"/>
</dbReference>
<keyword evidence="4" id="KW-0143">Chaperone</keyword>
<evidence type="ECO:0000256" key="2">
    <source>
        <dbReference type="ARBA" id="ARBA00004496"/>
    </source>
</evidence>
<dbReference type="OMA" id="SKMSNEQ"/>
<name>D2V0C1_NAEGR</name>
<dbReference type="PRINTS" id="PR00625">
    <property type="entry name" value="JDOMAIN"/>
</dbReference>
<dbReference type="InParanoid" id="D2V0C1"/>
<proteinExistence type="predicted"/>
<feature type="compositionally biased region" description="Basic and acidic residues" evidence="6">
    <location>
        <begin position="160"/>
        <end position="177"/>
    </location>
</feature>
<dbReference type="PROSITE" id="PS50076">
    <property type="entry name" value="DNAJ_2"/>
    <property type="match status" value="1"/>
</dbReference>
<dbReference type="OrthoDB" id="376357at2759"/>
<dbReference type="InterPro" id="IPR001623">
    <property type="entry name" value="DnaJ_domain"/>
</dbReference>
<dbReference type="Gene3D" id="1.10.287.110">
    <property type="entry name" value="DnaJ domain"/>
    <property type="match status" value="1"/>
</dbReference>
<dbReference type="KEGG" id="ngr:NAEGRDRAFT_45663"/>
<keyword evidence="3" id="KW-0963">Cytoplasm</keyword>
<dbReference type="RefSeq" id="XP_002682244.1">
    <property type="nucleotide sequence ID" value="XM_002682198.1"/>
</dbReference>
<dbReference type="InterPro" id="IPR035979">
    <property type="entry name" value="RBD_domain_sf"/>
</dbReference>
<feature type="domain" description="J" evidence="7">
    <location>
        <begin position="21"/>
        <end position="92"/>
    </location>
</feature>
<dbReference type="Pfam" id="PF00226">
    <property type="entry name" value="DnaJ"/>
    <property type="match status" value="1"/>
</dbReference>
<dbReference type="InterPro" id="IPR000504">
    <property type="entry name" value="RRM_dom"/>
</dbReference>
<evidence type="ECO:0000256" key="3">
    <source>
        <dbReference type="ARBA" id="ARBA00022490"/>
    </source>
</evidence>
<evidence type="ECO:0000313" key="8">
    <source>
        <dbReference type="EMBL" id="EFC49500.1"/>
    </source>
</evidence>
<feature type="region of interest" description="Disordered" evidence="6">
    <location>
        <begin position="99"/>
        <end position="127"/>
    </location>
</feature>
<keyword evidence="9" id="KW-1185">Reference proteome</keyword>
<feature type="region of interest" description="Disordered" evidence="6">
    <location>
        <begin position="252"/>
        <end position="288"/>
    </location>
</feature>
<evidence type="ECO:0000256" key="4">
    <source>
        <dbReference type="ARBA" id="ARBA00023186"/>
    </source>
</evidence>
<dbReference type="InterPro" id="IPR052094">
    <property type="entry name" value="Pre-mRNA-splicing_ERAD"/>
</dbReference>
<feature type="region of interest" description="Disordered" evidence="6">
    <location>
        <begin position="160"/>
        <end position="180"/>
    </location>
</feature>